<name>A0A1Y2HNY7_9FUNG</name>
<organism evidence="2 3">
    <name type="scientific">Catenaria anguillulae PL171</name>
    <dbReference type="NCBI Taxonomy" id="765915"/>
    <lineage>
        <taxon>Eukaryota</taxon>
        <taxon>Fungi</taxon>
        <taxon>Fungi incertae sedis</taxon>
        <taxon>Blastocladiomycota</taxon>
        <taxon>Blastocladiomycetes</taxon>
        <taxon>Blastocladiales</taxon>
        <taxon>Catenariaceae</taxon>
        <taxon>Catenaria</taxon>
    </lineage>
</organism>
<protein>
    <submittedName>
        <fullName evidence="2">Uncharacterized protein</fullName>
    </submittedName>
</protein>
<proteinExistence type="predicted"/>
<reference evidence="2 3" key="1">
    <citation type="submission" date="2016-07" db="EMBL/GenBank/DDBJ databases">
        <title>Pervasive Adenine N6-methylation of Active Genes in Fungi.</title>
        <authorList>
            <consortium name="DOE Joint Genome Institute"/>
            <person name="Mondo S.J."/>
            <person name="Dannebaum R.O."/>
            <person name="Kuo R.C."/>
            <person name="Labutti K."/>
            <person name="Haridas S."/>
            <person name="Kuo A."/>
            <person name="Salamov A."/>
            <person name="Ahrendt S.R."/>
            <person name="Lipzen A."/>
            <person name="Sullivan W."/>
            <person name="Andreopoulos W.B."/>
            <person name="Clum A."/>
            <person name="Lindquist E."/>
            <person name="Daum C."/>
            <person name="Ramamoorthy G.K."/>
            <person name="Gryganskyi A."/>
            <person name="Culley D."/>
            <person name="Magnuson J.K."/>
            <person name="James T.Y."/>
            <person name="O'Malley M.A."/>
            <person name="Stajich J.E."/>
            <person name="Spatafora J.W."/>
            <person name="Visel A."/>
            <person name="Grigoriev I.V."/>
        </authorList>
    </citation>
    <scope>NUCLEOTIDE SEQUENCE [LARGE SCALE GENOMIC DNA]</scope>
    <source>
        <strain evidence="2 3">PL171</strain>
    </source>
</reference>
<dbReference type="Proteomes" id="UP000193411">
    <property type="component" value="Unassembled WGS sequence"/>
</dbReference>
<sequence length="181" mass="19298">MSSLKRISIGNLNQPDVQVVKHPASCNNDYVTRLDFETIQFTGDPPVISGLRVYCSGDPEPQIVNYLNVKEAFHFPFAQIMGQPVPTGITGMRAAWNSLFLASLEYPNSRAGSSAGADSQWSQDNDADGPQFAPGCVLKAVELHASIAAHGGTNGVSIRSFTGMPGEDQDPAVTGRLTTTT</sequence>
<feature type="region of interest" description="Disordered" evidence="1">
    <location>
        <begin position="159"/>
        <end position="181"/>
    </location>
</feature>
<evidence type="ECO:0000313" key="2">
    <source>
        <dbReference type="EMBL" id="ORZ36306.1"/>
    </source>
</evidence>
<accession>A0A1Y2HNY7</accession>
<keyword evidence="3" id="KW-1185">Reference proteome</keyword>
<dbReference type="AlphaFoldDB" id="A0A1Y2HNY7"/>
<evidence type="ECO:0000313" key="3">
    <source>
        <dbReference type="Proteomes" id="UP000193411"/>
    </source>
</evidence>
<evidence type="ECO:0000256" key="1">
    <source>
        <dbReference type="SAM" id="MobiDB-lite"/>
    </source>
</evidence>
<dbReference type="EMBL" id="MCFL01000017">
    <property type="protein sequence ID" value="ORZ36306.1"/>
    <property type="molecule type" value="Genomic_DNA"/>
</dbReference>
<comment type="caution">
    <text evidence="2">The sequence shown here is derived from an EMBL/GenBank/DDBJ whole genome shotgun (WGS) entry which is preliminary data.</text>
</comment>
<gene>
    <name evidence="2" type="ORF">BCR44DRAFT_1074498</name>
</gene>